<reference evidence="2 3" key="1">
    <citation type="submission" date="2020-08" db="EMBL/GenBank/DDBJ databases">
        <title>Sequencing the genomes of 1000 actinobacteria strains.</title>
        <authorList>
            <person name="Klenk H.-P."/>
        </authorList>
    </citation>
    <scope>NUCLEOTIDE SEQUENCE [LARGE SCALE GENOMIC DNA]</scope>
    <source>
        <strain evidence="2 3">DSM 105498</strain>
    </source>
</reference>
<evidence type="ECO:0000256" key="1">
    <source>
        <dbReference type="SAM" id="Phobius"/>
    </source>
</evidence>
<feature type="transmembrane region" description="Helical" evidence="1">
    <location>
        <begin position="92"/>
        <end position="111"/>
    </location>
</feature>
<name>A0A7W4Z213_9ACTN</name>
<proteinExistence type="predicted"/>
<feature type="transmembrane region" description="Helical" evidence="1">
    <location>
        <begin position="144"/>
        <end position="166"/>
    </location>
</feature>
<dbReference type="Proteomes" id="UP000589626">
    <property type="component" value="Unassembled WGS sequence"/>
</dbReference>
<comment type="caution">
    <text evidence="2">The sequence shown here is derived from an EMBL/GenBank/DDBJ whole genome shotgun (WGS) entry which is preliminary data.</text>
</comment>
<protein>
    <submittedName>
        <fullName evidence="2">Uncharacterized protein with PQ loop repeat</fullName>
    </submittedName>
</protein>
<gene>
    <name evidence="2" type="ORF">FHU40_002239</name>
</gene>
<feature type="transmembrane region" description="Helical" evidence="1">
    <location>
        <begin position="172"/>
        <end position="192"/>
    </location>
</feature>
<accession>A0A7W4Z213</accession>
<feature type="transmembrane region" description="Helical" evidence="1">
    <location>
        <begin position="117"/>
        <end position="137"/>
    </location>
</feature>
<organism evidence="2 3">
    <name type="scientific">Nocardioides soli</name>
    <dbReference type="NCBI Taxonomy" id="1036020"/>
    <lineage>
        <taxon>Bacteria</taxon>
        <taxon>Bacillati</taxon>
        <taxon>Actinomycetota</taxon>
        <taxon>Actinomycetes</taxon>
        <taxon>Propionibacteriales</taxon>
        <taxon>Nocardioidaceae</taxon>
        <taxon>Nocardioides</taxon>
    </lineage>
</organism>
<keyword evidence="1" id="KW-0812">Transmembrane</keyword>
<dbReference type="EMBL" id="JACHWR010000002">
    <property type="protein sequence ID" value="MBB3042421.1"/>
    <property type="molecule type" value="Genomic_DNA"/>
</dbReference>
<keyword evidence="3" id="KW-1185">Reference proteome</keyword>
<dbReference type="RefSeq" id="WP_183592391.1">
    <property type="nucleotide sequence ID" value="NZ_JACHWR010000002.1"/>
</dbReference>
<evidence type="ECO:0000313" key="2">
    <source>
        <dbReference type="EMBL" id="MBB3042421.1"/>
    </source>
</evidence>
<feature type="transmembrane region" description="Helical" evidence="1">
    <location>
        <begin position="62"/>
        <end position="83"/>
    </location>
</feature>
<keyword evidence="1" id="KW-1133">Transmembrane helix</keyword>
<dbReference type="Gene3D" id="1.20.1280.290">
    <property type="match status" value="1"/>
</dbReference>
<dbReference type="AlphaFoldDB" id="A0A7W4Z213"/>
<sequence length="220" mass="22509">MNISLATAVGLAATLLAFAYTVPQMRKLVHAGTAAGVSVAALANSTISGTAWTAYGVAEREIWVILPALLTLPGTAGAMVLAWSRGGNRDRMWLPVVWASSIAALAALVPVLGSRPFIVALGCSITLMVVPAAITAWRSADVSAIAASAWAMLIVDAALAGAYGLLADIDANLIYALVATSGAALILARLAVPPHLHARLVRLPEGIDPDVARDDLSLAA</sequence>
<keyword evidence="1" id="KW-0472">Membrane</keyword>
<evidence type="ECO:0000313" key="3">
    <source>
        <dbReference type="Proteomes" id="UP000589626"/>
    </source>
</evidence>